<dbReference type="Proteomes" id="UP000308652">
    <property type="component" value="Unassembled WGS sequence"/>
</dbReference>
<feature type="compositionally biased region" description="Basic residues" evidence="1">
    <location>
        <begin position="157"/>
        <end position="168"/>
    </location>
</feature>
<protein>
    <submittedName>
        <fullName evidence="2">Uncharacterized protein</fullName>
    </submittedName>
</protein>
<name>A0A5C3MJC0_9AGAR</name>
<proteinExistence type="predicted"/>
<evidence type="ECO:0000313" key="3">
    <source>
        <dbReference type="Proteomes" id="UP000308652"/>
    </source>
</evidence>
<evidence type="ECO:0000313" key="2">
    <source>
        <dbReference type="EMBL" id="TFK44008.1"/>
    </source>
</evidence>
<feature type="compositionally biased region" description="Polar residues" evidence="1">
    <location>
        <begin position="138"/>
        <end position="147"/>
    </location>
</feature>
<reference evidence="2 3" key="1">
    <citation type="journal article" date="2019" name="Nat. Ecol. Evol.">
        <title>Megaphylogeny resolves global patterns of mushroom evolution.</title>
        <authorList>
            <person name="Varga T."/>
            <person name="Krizsan K."/>
            <person name="Foldi C."/>
            <person name="Dima B."/>
            <person name="Sanchez-Garcia M."/>
            <person name="Sanchez-Ramirez S."/>
            <person name="Szollosi G.J."/>
            <person name="Szarkandi J.G."/>
            <person name="Papp V."/>
            <person name="Albert L."/>
            <person name="Andreopoulos W."/>
            <person name="Angelini C."/>
            <person name="Antonin V."/>
            <person name="Barry K.W."/>
            <person name="Bougher N.L."/>
            <person name="Buchanan P."/>
            <person name="Buyck B."/>
            <person name="Bense V."/>
            <person name="Catcheside P."/>
            <person name="Chovatia M."/>
            <person name="Cooper J."/>
            <person name="Damon W."/>
            <person name="Desjardin D."/>
            <person name="Finy P."/>
            <person name="Geml J."/>
            <person name="Haridas S."/>
            <person name="Hughes K."/>
            <person name="Justo A."/>
            <person name="Karasinski D."/>
            <person name="Kautmanova I."/>
            <person name="Kiss B."/>
            <person name="Kocsube S."/>
            <person name="Kotiranta H."/>
            <person name="LaButti K.M."/>
            <person name="Lechner B.E."/>
            <person name="Liimatainen K."/>
            <person name="Lipzen A."/>
            <person name="Lukacs Z."/>
            <person name="Mihaltcheva S."/>
            <person name="Morgado L.N."/>
            <person name="Niskanen T."/>
            <person name="Noordeloos M.E."/>
            <person name="Ohm R.A."/>
            <person name="Ortiz-Santana B."/>
            <person name="Ovrebo C."/>
            <person name="Racz N."/>
            <person name="Riley R."/>
            <person name="Savchenko A."/>
            <person name="Shiryaev A."/>
            <person name="Soop K."/>
            <person name="Spirin V."/>
            <person name="Szebenyi C."/>
            <person name="Tomsovsky M."/>
            <person name="Tulloss R.E."/>
            <person name="Uehling J."/>
            <person name="Grigoriev I.V."/>
            <person name="Vagvolgyi C."/>
            <person name="Papp T."/>
            <person name="Martin F.M."/>
            <person name="Miettinen O."/>
            <person name="Hibbett D.S."/>
            <person name="Nagy L.G."/>
        </authorList>
    </citation>
    <scope>NUCLEOTIDE SEQUENCE [LARGE SCALE GENOMIC DNA]</scope>
    <source>
        <strain evidence="2 3">CBS 166.37</strain>
    </source>
</reference>
<keyword evidence="3" id="KW-1185">Reference proteome</keyword>
<feature type="compositionally biased region" description="Pro residues" evidence="1">
    <location>
        <begin position="100"/>
        <end position="109"/>
    </location>
</feature>
<feature type="compositionally biased region" description="Basic and acidic residues" evidence="1">
    <location>
        <begin position="58"/>
        <end position="67"/>
    </location>
</feature>
<feature type="region of interest" description="Disordered" evidence="1">
    <location>
        <begin position="58"/>
        <end position="184"/>
    </location>
</feature>
<feature type="region of interest" description="Disordered" evidence="1">
    <location>
        <begin position="1"/>
        <end position="28"/>
    </location>
</feature>
<sequence>MPNITSRRTLKAHTQPLSNIPSLCPTPLPETMSRVYRTPKNQASGLNYPVVFTFEDSVKKRSDRPREPQTFLERLQACSDDSSPPYSTGIPFSFGSSSPFPTPSPPSSPSPTSSKSAQEKRPRDEDDTEKEETRPTSRTRFQNSNAYERSPNLLRFRNAKYSKYRSAKKPPGGTMMGAMQPQLK</sequence>
<organism evidence="2 3">
    <name type="scientific">Crucibulum laeve</name>
    <dbReference type="NCBI Taxonomy" id="68775"/>
    <lineage>
        <taxon>Eukaryota</taxon>
        <taxon>Fungi</taxon>
        <taxon>Dikarya</taxon>
        <taxon>Basidiomycota</taxon>
        <taxon>Agaricomycotina</taxon>
        <taxon>Agaricomycetes</taxon>
        <taxon>Agaricomycetidae</taxon>
        <taxon>Agaricales</taxon>
        <taxon>Agaricineae</taxon>
        <taxon>Nidulariaceae</taxon>
        <taxon>Crucibulum</taxon>
    </lineage>
</organism>
<feature type="compositionally biased region" description="Low complexity" evidence="1">
    <location>
        <begin position="87"/>
        <end position="99"/>
    </location>
</feature>
<evidence type="ECO:0000256" key="1">
    <source>
        <dbReference type="SAM" id="MobiDB-lite"/>
    </source>
</evidence>
<dbReference type="EMBL" id="ML213590">
    <property type="protein sequence ID" value="TFK44008.1"/>
    <property type="molecule type" value="Genomic_DNA"/>
</dbReference>
<accession>A0A5C3MJC0</accession>
<gene>
    <name evidence="2" type="ORF">BDQ12DRAFT_717205</name>
</gene>
<dbReference type="AlphaFoldDB" id="A0A5C3MJC0"/>